<organism evidence="1 2">
    <name type="scientific">Eumeta variegata</name>
    <name type="common">Bagworm moth</name>
    <name type="synonym">Eumeta japonica</name>
    <dbReference type="NCBI Taxonomy" id="151549"/>
    <lineage>
        <taxon>Eukaryota</taxon>
        <taxon>Metazoa</taxon>
        <taxon>Ecdysozoa</taxon>
        <taxon>Arthropoda</taxon>
        <taxon>Hexapoda</taxon>
        <taxon>Insecta</taxon>
        <taxon>Pterygota</taxon>
        <taxon>Neoptera</taxon>
        <taxon>Endopterygota</taxon>
        <taxon>Lepidoptera</taxon>
        <taxon>Glossata</taxon>
        <taxon>Ditrysia</taxon>
        <taxon>Tineoidea</taxon>
        <taxon>Psychidae</taxon>
        <taxon>Oiketicinae</taxon>
        <taxon>Eumeta</taxon>
    </lineage>
</organism>
<dbReference type="EMBL" id="BGZK01001803">
    <property type="protein sequence ID" value="GBP86602.1"/>
    <property type="molecule type" value="Genomic_DNA"/>
</dbReference>
<keyword evidence="2" id="KW-1185">Reference proteome</keyword>
<comment type="caution">
    <text evidence="1">The sequence shown here is derived from an EMBL/GenBank/DDBJ whole genome shotgun (WGS) entry which is preliminary data.</text>
</comment>
<proteinExistence type="predicted"/>
<evidence type="ECO:0000313" key="1">
    <source>
        <dbReference type="EMBL" id="GBP86602.1"/>
    </source>
</evidence>
<evidence type="ECO:0000313" key="2">
    <source>
        <dbReference type="Proteomes" id="UP000299102"/>
    </source>
</evidence>
<reference evidence="1 2" key="1">
    <citation type="journal article" date="2019" name="Commun. Biol.">
        <title>The bagworm genome reveals a unique fibroin gene that provides high tensile strength.</title>
        <authorList>
            <person name="Kono N."/>
            <person name="Nakamura H."/>
            <person name="Ohtoshi R."/>
            <person name="Tomita M."/>
            <person name="Numata K."/>
            <person name="Arakawa K."/>
        </authorList>
    </citation>
    <scope>NUCLEOTIDE SEQUENCE [LARGE SCALE GENOMIC DNA]</scope>
</reference>
<gene>
    <name evidence="1" type="ORF">EVAR_66559_1</name>
</gene>
<dbReference type="Proteomes" id="UP000299102">
    <property type="component" value="Unassembled WGS sequence"/>
</dbReference>
<sequence length="118" mass="13985">MSYWHPHTHPYRPYEPLNGDFNIFGYKEEKLPLFRPQHETLEGKQSKGKRQVRAFDCGVFYIRATKWGIMTAPIVAGALFLLQWHGAFRGIFYLEEYRHATEKIWFSRPGRLAFSNYA</sequence>
<protein>
    <submittedName>
        <fullName evidence="1">Uncharacterized protein</fullName>
    </submittedName>
</protein>
<name>A0A4C1ZGR5_EUMVA</name>
<dbReference type="AlphaFoldDB" id="A0A4C1ZGR5"/>
<accession>A0A4C1ZGR5</accession>